<dbReference type="RefSeq" id="WP_170829634.1">
    <property type="nucleotide sequence ID" value="NZ_FMZB01000004.1"/>
</dbReference>
<feature type="transmembrane region" description="Helical" evidence="1">
    <location>
        <begin position="70"/>
        <end position="90"/>
    </location>
</feature>
<name>A0A1G6PPJ6_9BACI</name>
<protein>
    <recommendedName>
        <fullName evidence="4">DUF4306 domain-containing protein</fullName>
    </recommendedName>
</protein>
<feature type="transmembrane region" description="Helical" evidence="1">
    <location>
        <begin position="97"/>
        <end position="118"/>
    </location>
</feature>
<keyword evidence="1" id="KW-0812">Transmembrane</keyword>
<keyword evidence="1" id="KW-1133">Transmembrane helix</keyword>
<dbReference type="EMBL" id="FMZB01000004">
    <property type="protein sequence ID" value="SDC81891.1"/>
    <property type="molecule type" value="Genomic_DNA"/>
</dbReference>
<evidence type="ECO:0008006" key="4">
    <source>
        <dbReference type="Google" id="ProtNLM"/>
    </source>
</evidence>
<evidence type="ECO:0000313" key="2">
    <source>
        <dbReference type="EMBL" id="SDC81891.1"/>
    </source>
</evidence>
<dbReference type="Proteomes" id="UP000198666">
    <property type="component" value="Unassembled WGS sequence"/>
</dbReference>
<organism evidence="2 3">
    <name type="scientific">Terribacillus halophilus</name>
    <dbReference type="NCBI Taxonomy" id="361279"/>
    <lineage>
        <taxon>Bacteria</taxon>
        <taxon>Bacillati</taxon>
        <taxon>Bacillota</taxon>
        <taxon>Bacilli</taxon>
        <taxon>Bacillales</taxon>
        <taxon>Bacillaceae</taxon>
        <taxon>Terribacillus</taxon>
    </lineage>
</organism>
<proteinExistence type="predicted"/>
<sequence>MKRYNAIISACFFSVFFLALSIYEGSNILDDPFDWERSTPFTQLLIADPSFPTDIVFLDYFVYAIKFYPFYPILALISGVMLFVLSLPIINRDKNTINILLVLMGILGISLSVSFFSAQSFGSAVYRYSFVIMGLFLTIYGGVSIARNRRTA</sequence>
<keyword evidence="3" id="KW-1185">Reference proteome</keyword>
<evidence type="ECO:0000256" key="1">
    <source>
        <dbReference type="SAM" id="Phobius"/>
    </source>
</evidence>
<dbReference type="InterPro" id="IPR025440">
    <property type="entry name" value="DUF4306"/>
</dbReference>
<evidence type="ECO:0000313" key="3">
    <source>
        <dbReference type="Proteomes" id="UP000198666"/>
    </source>
</evidence>
<dbReference type="AlphaFoldDB" id="A0A1G6PPJ6"/>
<dbReference type="Pfam" id="PF14154">
    <property type="entry name" value="DUF4306"/>
    <property type="match status" value="1"/>
</dbReference>
<feature type="transmembrane region" description="Helical" evidence="1">
    <location>
        <begin position="124"/>
        <end position="146"/>
    </location>
</feature>
<keyword evidence="1" id="KW-0472">Membrane</keyword>
<gene>
    <name evidence="2" type="ORF">SAMN05421663_104206</name>
</gene>
<accession>A0A1G6PPJ6</accession>
<reference evidence="3" key="1">
    <citation type="submission" date="2016-10" db="EMBL/GenBank/DDBJ databases">
        <authorList>
            <person name="Varghese N."/>
            <person name="Submissions S."/>
        </authorList>
    </citation>
    <scope>NUCLEOTIDE SEQUENCE [LARGE SCALE GENOMIC DNA]</scope>
    <source>
        <strain evidence="3">DSM 21620</strain>
    </source>
</reference>